<dbReference type="PANTHER" id="PTHR47737">
    <property type="entry name" value="GLYCINE BETAINE/PROLINE BETAINE TRANSPORT SYSTEM PERMEASE PROTEIN PROW"/>
    <property type="match status" value="1"/>
</dbReference>
<protein>
    <submittedName>
        <fullName evidence="9">Glycine betaine transport system permease protein OpuAB</fullName>
    </submittedName>
</protein>
<evidence type="ECO:0000256" key="3">
    <source>
        <dbReference type="ARBA" id="ARBA00022475"/>
    </source>
</evidence>
<feature type="transmembrane region" description="Helical" evidence="7">
    <location>
        <begin position="20"/>
        <end position="41"/>
    </location>
</feature>
<keyword evidence="2 7" id="KW-0813">Transport</keyword>
<keyword evidence="6 7" id="KW-0472">Membrane</keyword>
<dbReference type="Gene3D" id="1.10.3720.10">
    <property type="entry name" value="MetI-like"/>
    <property type="match status" value="1"/>
</dbReference>
<sequence length="287" mass="30959">MSMSDLIPQIPLAAWVDEMVDWLVTTFGIVFDGITTVLDGFVTGLVDLFNIAPSILFALIFGLLAWWIANKKIALFSFIGLLFIDYLGYWGPMLQMLALVLTSVIISVAIGIPIGIWASQNHTVRRIVTPILDFMQTMPAFVYLLPAIFFFNIGVVPGVISSVIFSTPPTIRLTTLGIRQVPEDLIEATEAFGSTTMQKLVKVQIPLAMPSIMAGVNQSIMLALSMVVIASMVGAPGLGEEVYRAVTQLKVGVGFEAGLAIVVIAIILDRVTQQAGKGKGKERGSIS</sequence>
<feature type="transmembrane region" description="Helical" evidence="7">
    <location>
        <begin position="251"/>
        <end position="271"/>
    </location>
</feature>
<accession>A0ABQ4KSD5</accession>
<feature type="transmembrane region" description="Helical" evidence="7">
    <location>
        <begin position="48"/>
        <end position="67"/>
    </location>
</feature>
<keyword evidence="3" id="KW-1003">Cell membrane</keyword>
<dbReference type="EMBL" id="BORJ01000001">
    <property type="protein sequence ID" value="GIN94936.1"/>
    <property type="molecule type" value="Genomic_DNA"/>
</dbReference>
<dbReference type="InterPro" id="IPR000515">
    <property type="entry name" value="MetI-like"/>
</dbReference>
<name>A0ABQ4KSD5_SIMTE</name>
<feature type="transmembrane region" description="Helical" evidence="7">
    <location>
        <begin position="219"/>
        <end position="239"/>
    </location>
</feature>
<evidence type="ECO:0000313" key="10">
    <source>
        <dbReference type="Proteomes" id="UP000680670"/>
    </source>
</evidence>
<dbReference type="InterPro" id="IPR035906">
    <property type="entry name" value="MetI-like_sf"/>
</dbReference>
<proteinExistence type="inferred from homology"/>
<comment type="similarity">
    <text evidence="7">Belongs to the binding-protein-dependent transport system permease family.</text>
</comment>
<dbReference type="PANTHER" id="PTHR47737:SF1">
    <property type="entry name" value="GLYCINE BETAINE_PROLINE BETAINE TRANSPORT SYSTEM PERMEASE PROTEIN PROW"/>
    <property type="match status" value="1"/>
</dbReference>
<dbReference type="Proteomes" id="UP000680670">
    <property type="component" value="Unassembled WGS sequence"/>
</dbReference>
<evidence type="ECO:0000256" key="6">
    <source>
        <dbReference type="ARBA" id="ARBA00023136"/>
    </source>
</evidence>
<evidence type="ECO:0000259" key="8">
    <source>
        <dbReference type="PROSITE" id="PS50928"/>
    </source>
</evidence>
<comment type="caution">
    <text evidence="9">The sequence shown here is derived from an EMBL/GenBank/DDBJ whole genome shotgun (WGS) entry which is preliminary data.</text>
</comment>
<evidence type="ECO:0000256" key="7">
    <source>
        <dbReference type="RuleBase" id="RU363032"/>
    </source>
</evidence>
<feature type="transmembrane region" description="Helical" evidence="7">
    <location>
        <begin position="97"/>
        <end position="120"/>
    </location>
</feature>
<keyword evidence="5 7" id="KW-1133">Transmembrane helix</keyword>
<evidence type="ECO:0000256" key="4">
    <source>
        <dbReference type="ARBA" id="ARBA00022692"/>
    </source>
</evidence>
<dbReference type="SUPFAM" id="SSF161098">
    <property type="entry name" value="MetI-like"/>
    <property type="match status" value="1"/>
</dbReference>
<evidence type="ECO:0000256" key="5">
    <source>
        <dbReference type="ARBA" id="ARBA00022989"/>
    </source>
</evidence>
<evidence type="ECO:0000313" key="9">
    <source>
        <dbReference type="EMBL" id="GIN94936.1"/>
    </source>
</evidence>
<dbReference type="Pfam" id="PF00528">
    <property type="entry name" value="BPD_transp_1"/>
    <property type="match status" value="1"/>
</dbReference>
<comment type="subcellular location">
    <subcellularLocation>
        <location evidence="7">Cell membrane</location>
        <topology evidence="7">Multi-pass membrane protein</topology>
    </subcellularLocation>
    <subcellularLocation>
        <location evidence="1">Membrane</location>
        <topology evidence="1">Multi-pass membrane protein</topology>
    </subcellularLocation>
</comment>
<evidence type="ECO:0000256" key="2">
    <source>
        <dbReference type="ARBA" id="ARBA00022448"/>
    </source>
</evidence>
<feature type="transmembrane region" description="Helical" evidence="7">
    <location>
        <begin position="140"/>
        <end position="165"/>
    </location>
</feature>
<dbReference type="CDD" id="cd06261">
    <property type="entry name" value="TM_PBP2"/>
    <property type="match status" value="1"/>
</dbReference>
<keyword evidence="10" id="KW-1185">Reference proteome</keyword>
<organism evidence="9 10">
    <name type="scientific">Siminovitchia terrae</name>
    <name type="common">Bacillus terrae</name>
    <dbReference type="NCBI Taxonomy" id="1914933"/>
    <lineage>
        <taxon>Bacteria</taxon>
        <taxon>Bacillati</taxon>
        <taxon>Bacillota</taxon>
        <taxon>Bacilli</taxon>
        <taxon>Bacillales</taxon>
        <taxon>Bacillaceae</taxon>
        <taxon>Siminovitchia</taxon>
    </lineage>
</organism>
<feature type="transmembrane region" description="Helical" evidence="7">
    <location>
        <begin position="73"/>
        <end position="90"/>
    </location>
</feature>
<evidence type="ECO:0000256" key="1">
    <source>
        <dbReference type="ARBA" id="ARBA00004141"/>
    </source>
</evidence>
<dbReference type="PROSITE" id="PS50928">
    <property type="entry name" value="ABC_TM1"/>
    <property type="match status" value="1"/>
</dbReference>
<feature type="domain" description="ABC transmembrane type-1" evidence="8">
    <location>
        <begin position="93"/>
        <end position="272"/>
    </location>
</feature>
<gene>
    <name evidence="9" type="primary">opuAB</name>
    <name evidence="9" type="ORF">J6TS1_08060</name>
</gene>
<keyword evidence="4 7" id="KW-0812">Transmembrane</keyword>
<reference evidence="9 10" key="1">
    <citation type="submission" date="2021-03" db="EMBL/GenBank/DDBJ databases">
        <title>Antimicrobial resistance genes in bacteria isolated from Japanese honey, and their potential for conferring macrolide and lincosamide resistance in the American foulbrood pathogen Paenibacillus larvae.</title>
        <authorList>
            <person name="Okamoto M."/>
            <person name="Kumagai M."/>
            <person name="Kanamori H."/>
            <person name="Takamatsu D."/>
        </authorList>
    </citation>
    <scope>NUCLEOTIDE SEQUENCE [LARGE SCALE GENOMIC DNA]</scope>
    <source>
        <strain evidence="9 10">J6TS1</strain>
    </source>
</reference>